<evidence type="ECO:0008006" key="3">
    <source>
        <dbReference type="Google" id="ProtNLM"/>
    </source>
</evidence>
<dbReference type="EMBL" id="CABWKZ010000070">
    <property type="protein sequence ID" value="VXA58398.1"/>
    <property type="molecule type" value="Genomic_DNA"/>
</dbReference>
<dbReference type="AlphaFoldDB" id="A0A653KDC9"/>
<dbReference type="Proteomes" id="UP000430404">
    <property type="component" value="Unassembled WGS sequence"/>
</dbReference>
<name>A0A653KDC9_9GAMM</name>
<accession>A0A653KDC9</accession>
<proteinExistence type="predicted"/>
<protein>
    <recommendedName>
        <fullName evidence="3">Single-stranded DNA-binding protein</fullName>
    </recommendedName>
</protein>
<gene>
    <name evidence="1" type="ORF">ACI8B_90051</name>
</gene>
<evidence type="ECO:0000313" key="1">
    <source>
        <dbReference type="EMBL" id="VXA58398.1"/>
    </source>
</evidence>
<reference evidence="1 2" key="1">
    <citation type="submission" date="2019-10" db="EMBL/GenBank/DDBJ databases">
        <authorList>
            <person name="Karimi E."/>
        </authorList>
    </citation>
    <scope>NUCLEOTIDE SEQUENCE [LARGE SCALE GENOMIC DNA]</scope>
    <source>
        <strain evidence="1">Acinetobacter sp. 8BE</strain>
    </source>
</reference>
<evidence type="ECO:0000313" key="2">
    <source>
        <dbReference type="Proteomes" id="UP000430404"/>
    </source>
</evidence>
<organism evidence="1 2">
    <name type="scientific">Acinetobacter proteolyticus</name>
    <dbReference type="NCBI Taxonomy" id="1776741"/>
    <lineage>
        <taxon>Bacteria</taxon>
        <taxon>Pseudomonadati</taxon>
        <taxon>Pseudomonadota</taxon>
        <taxon>Gammaproteobacteria</taxon>
        <taxon>Moraxellales</taxon>
        <taxon>Moraxellaceae</taxon>
        <taxon>Acinetobacter</taxon>
    </lineage>
</organism>
<dbReference type="RefSeq" id="WP_159724455.1">
    <property type="nucleotide sequence ID" value="NZ_LR732744.1"/>
</dbReference>
<sequence length="97" mass="10705">MQFKTQLVVLGAKSSKGEFNGRPFDSTTVFYQAELQEGENFAGQVGADFKWGTSANFEKIKNHKFPFMADCVLEQVSNGKTTVTILKELTPVAQPAK</sequence>